<keyword evidence="1" id="KW-0812">Transmembrane</keyword>
<proteinExistence type="predicted"/>
<evidence type="ECO:0000256" key="1">
    <source>
        <dbReference type="SAM" id="Phobius"/>
    </source>
</evidence>
<evidence type="ECO:0000313" key="3">
    <source>
        <dbReference type="Proteomes" id="UP000746471"/>
    </source>
</evidence>
<keyword evidence="1" id="KW-1133">Transmembrane helix</keyword>
<keyword evidence="3" id="KW-1185">Reference proteome</keyword>
<dbReference type="RefSeq" id="WP_213235206.1">
    <property type="nucleotide sequence ID" value="NZ_JAHBCL010000002.1"/>
</dbReference>
<sequence>MRKENFSERIIMAGYKTIVLGICLYIIELMLLPIFGFLQKEQVNGNGFYTEFWRYTGEQPYPTIFFLTGVIVVLGVILLYLGMREKKKNG</sequence>
<feature type="transmembrane region" description="Helical" evidence="1">
    <location>
        <begin position="12"/>
        <end position="39"/>
    </location>
</feature>
<protein>
    <recommendedName>
        <fullName evidence="4">LPXTG-motif cell wall anchor domain-containing protein</fullName>
    </recommendedName>
</protein>
<dbReference type="EMBL" id="JAHBCL010000002">
    <property type="protein sequence ID" value="MBS7525425.1"/>
    <property type="molecule type" value="Genomic_DNA"/>
</dbReference>
<comment type="caution">
    <text evidence="2">The sequence shown here is derived from an EMBL/GenBank/DDBJ whole genome shotgun (WGS) entry which is preliminary data.</text>
</comment>
<feature type="transmembrane region" description="Helical" evidence="1">
    <location>
        <begin position="59"/>
        <end position="81"/>
    </location>
</feature>
<evidence type="ECO:0008006" key="4">
    <source>
        <dbReference type="Google" id="ProtNLM"/>
    </source>
</evidence>
<reference evidence="2 3" key="1">
    <citation type="submission" date="2021-05" db="EMBL/GenBank/DDBJ databases">
        <title>Fusibacter ferrireducens sp. nov., an anaerobic, sulfur- and Fe-reducing bacterium isolated from the mangrove sediment.</title>
        <authorList>
            <person name="Qiu D."/>
        </authorList>
    </citation>
    <scope>NUCLEOTIDE SEQUENCE [LARGE SCALE GENOMIC DNA]</scope>
    <source>
        <strain evidence="2 3">DSM 12116</strain>
    </source>
</reference>
<accession>A0ABS5PJV8</accession>
<name>A0ABS5PJV8_9FIRM</name>
<evidence type="ECO:0000313" key="2">
    <source>
        <dbReference type="EMBL" id="MBS7525425.1"/>
    </source>
</evidence>
<keyword evidence="1" id="KW-0472">Membrane</keyword>
<dbReference type="Proteomes" id="UP000746471">
    <property type="component" value="Unassembled WGS sequence"/>
</dbReference>
<organism evidence="2 3">
    <name type="scientific">Fusibacter paucivorans</name>
    <dbReference type="NCBI Taxonomy" id="76009"/>
    <lineage>
        <taxon>Bacteria</taxon>
        <taxon>Bacillati</taxon>
        <taxon>Bacillota</taxon>
        <taxon>Clostridia</taxon>
        <taxon>Eubacteriales</taxon>
        <taxon>Eubacteriales Family XII. Incertae Sedis</taxon>
        <taxon>Fusibacter</taxon>
    </lineage>
</organism>
<gene>
    <name evidence="2" type="ORF">KHM83_01895</name>
</gene>